<name>A0ABN0FCI2_9BURK</name>
<proteinExistence type="predicted"/>
<comment type="caution">
    <text evidence="1">The sequence shown here is derived from an EMBL/GenBank/DDBJ whole genome shotgun (WGS) entry which is preliminary data.</text>
</comment>
<gene>
    <name evidence="1" type="ORF">WQE_34606</name>
</gene>
<protein>
    <submittedName>
        <fullName evidence="1">Uncharacterized protein</fullName>
    </submittedName>
</protein>
<evidence type="ECO:0000313" key="2">
    <source>
        <dbReference type="Proteomes" id="UP000004980"/>
    </source>
</evidence>
<keyword evidence="2" id="KW-1185">Reference proteome</keyword>
<sequence length="142" mass="15963">MMFLTNDIRIDWLADARDEQVVRALDSWRQHEVVHFSLLGSPNTILKVPCMASQIAVGIGDDVTGYVPGQSECQFLSLAAKIVDSPVKEEFDWSQCQATLRHLSTNILLTDRSSSFVCEQAMFRCLESVGEHLKLQLPNIHC</sequence>
<reference evidence="1 2" key="1">
    <citation type="journal article" date="2012" name="J. Bacteriol.">
        <title>Draft Genome Sequence of the Soil Bacterium Burkholderia terrae Strain BS001, Which Interacts with Fungal Surface Structures.</title>
        <authorList>
            <person name="Nazir R."/>
            <person name="Hansen M.A."/>
            <person name="Sorensen S."/>
            <person name="van Elsas J.D."/>
        </authorList>
    </citation>
    <scope>NUCLEOTIDE SEQUENCE [LARGE SCALE GENOMIC DNA]</scope>
    <source>
        <strain evidence="1 2">BS001</strain>
    </source>
</reference>
<organism evidence="1 2">
    <name type="scientific">Paraburkholderia hospita</name>
    <dbReference type="NCBI Taxonomy" id="169430"/>
    <lineage>
        <taxon>Bacteria</taxon>
        <taxon>Pseudomonadati</taxon>
        <taxon>Pseudomonadota</taxon>
        <taxon>Betaproteobacteria</taxon>
        <taxon>Burkholderiales</taxon>
        <taxon>Burkholderiaceae</taxon>
        <taxon>Paraburkholderia</taxon>
    </lineage>
</organism>
<accession>A0ABN0FCI2</accession>
<evidence type="ECO:0000313" key="1">
    <source>
        <dbReference type="EMBL" id="EIM96352.1"/>
    </source>
</evidence>
<dbReference type="EMBL" id="AKAU01000196">
    <property type="protein sequence ID" value="EIM96352.1"/>
    <property type="molecule type" value="Genomic_DNA"/>
</dbReference>
<dbReference type="Proteomes" id="UP000004980">
    <property type="component" value="Unassembled WGS sequence"/>
</dbReference>